<accession>A0A127ZER5</accession>
<feature type="region of interest" description="Disordered" evidence="1">
    <location>
        <begin position="228"/>
        <end position="259"/>
    </location>
</feature>
<gene>
    <name evidence="2" type="ORF">SPSC_03953</name>
</gene>
<proteinExistence type="predicted"/>
<protein>
    <submittedName>
        <fullName evidence="2">Uncharacterized protein</fullName>
    </submittedName>
</protein>
<reference evidence="2" key="1">
    <citation type="submission" date="2014-06" db="EMBL/GenBank/DDBJ databases">
        <authorList>
            <person name="Ju J."/>
            <person name="Zhang J."/>
        </authorList>
    </citation>
    <scope>NUCLEOTIDE SEQUENCE</scope>
    <source>
        <strain evidence="2">SscI8</strain>
    </source>
</reference>
<feature type="region of interest" description="Disordered" evidence="1">
    <location>
        <begin position="106"/>
        <end position="179"/>
    </location>
</feature>
<dbReference type="OrthoDB" id="2546640at2759"/>
<feature type="compositionally biased region" description="Basic and acidic residues" evidence="1">
    <location>
        <begin position="235"/>
        <end position="245"/>
    </location>
</feature>
<feature type="compositionally biased region" description="Polar residues" evidence="1">
    <location>
        <begin position="1"/>
        <end position="17"/>
    </location>
</feature>
<sequence length="259" mass="28214">MTTSRSNTTVASAASPSNKRKHRTTALLSNPVGVKEGTSSQSSKMHDANKVDDGDTSTTIGTDGEDERAVNYERIFNGDNNNNFVIPTSDVRSTAVDRDTDDDDFEVSMVKSRPRKAVKTNTAAVEDANPFRSEPATPKKSPRTNAVAGSSKDVNKSPTKKQPSSAPTTPRSGEPASSWTPAHWADLNFAILKIVHDHSLELYDASPNLAPWRVKGRLLPKLRQLLKDAQGGDVASKRWDVELKPTRNKGSPKKQQQPL</sequence>
<evidence type="ECO:0000256" key="1">
    <source>
        <dbReference type="SAM" id="MobiDB-lite"/>
    </source>
</evidence>
<feature type="compositionally biased region" description="Basic and acidic residues" evidence="1">
    <location>
        <begin position="44"/>
        <end position="53"/>
    </location>
</feature>
<evidence type="ECO:0000313" key="2">
    <source>
        <dbReference type="EMBL" id="CDU24452.1"/>
    </source>
</evidence>
<feature type="region of interest" description="Disordered" evidence="1">
    <location>
        <begin position="1"/>
        <end position="67"/>
    </location>
</feature>
<organism evidence="2">
    <name type="scientific">Sporisorium scitamineum</name>
    <dbReference type="NCBI Taxonomy" id="49012"/>
    <lineage>
        <taxon>Eukaryota</taxon>
        <taxon>Fungi</taxon>
        <taxon>Dikarya</taxon>
        <taxon>Basidiomycota</taxon>
        <taxon>Ustilaginomycotina</taxon>
        <taxon>Ustilaginomycetes</taxon>
        <taxon>Ustilaginales</taxon>
        <taxon>Ustilaginaceae</taxon>
        <taxon>Sporisorium</taxon>
    </lineage>
</organism>
<name>A0A127ZER5_9BASI</name>
<feature type="compositionally biased region" description="Polar residues" evidence="1">
    <location>
        <begin position="156"/>
        <end position="179"/>
    </location>
</feature>
<dbReference type="EMBL" id="LK056676">
    <property type="protein sequence ID" value="CDU24452.1"/>
    <property type="molecule type" value="Genomic_DNA"/>
</dbReference>
<dbReference type="AlphaFoldDB" id="A0A127ZER5"/>